<dbReference type="AlphaFoldDB" id="A0AAJ6ZYF7"/>
<name>A0AAJ6ZYF7_PAPXU</name>
<accession>A0AAJ6ZYF7</accession>
<feature type="domain" description="DDE-1" evidence="1">
    <location>
        <begin position="167"/>
        <end position="292"/>
    </location>
</feature>
<organism evidence="2">
    <name type="scientific">Papilio xuthus</name>
    <name type="common">Asian swallowtail butterfly</name>
    <dbReference type="NCBI Taxonomy" id="66420"/>
    <lineage>
        <taxon>Eukaryota</taxon>
        <taxon>Metazoa</taxon>
        <taxon>Ecdysozoa</taxon>
        <taxon>Arthropoda</taxon>
        <taxon>Hexapoda</taxon>
        <taxon>Insecta</taxon>
        <taxon>Pterygota</taxon>
        <taxon>Neoptera</taxon>
        <taxon>Endopterygota</taxon>
        <taxon>Lepidoptera</taxon>
        <taxon>Glossata</taxon>
        <taxon>Ditrysia</taxon>
        <taxon>Papilionoidea</taxon>
        <taxon>Papilionidae</taxon>
        <taxon>Papilioninae</taxon>
        <taxon>Papilio</taxon>
    </lineage>
</organism>
<dbReference type="GO" id="GO:0003676">
    <property type="term" value="F:nucleic acid binding"/>
    <property type="evidence" value="ECO:0007669"/>
    <property type="project" value="InterPro"/>
</dbReference>
<gene>
    <name evidence="2" type="primary">LOC106128245</name>
</gene>
<dbReference type="Pfam" id="PF03184">
    <property type="entry name" value="DDE_1"/>
    <property type="match status" value="1"/>
</dbReference>
<reference evidence="2" key="1">
    <citation type="submission" date="2025-08" db="UniProtKB">
        <authorList>
            <consortium name="RefSeq"/>
        </authorList>
    </citation>
    <scope>IDENTIFICATION</scope>
</reference>
<evidence type="ECO:0000313" key="2">
    <source>
        <dbReference type="RefSeq" id="XP_013181999.1"/>
    </source>
</evidence>
<evidence type="ECO:0000259" key="1">
    <source>
        <dbReference type="Pfam" id="PF03184"/>
    </source>
</evidence>
<dbReference type="RefSeq" id="XP_013181999.1">
    <property type="nucleotide sequence ID" value="XM_013326545.1"/>
</dbReference>
<protein>
    <submittedName>
        <fullName evidence="2">Uncharacterized protein LOC106128245</fullName>
    </submittedName>
</protein>
<dbReference type="KEGG" id="pxu:106128245"/>
<sequence length="389" mass="45451">MKIRSSRPKFTQEERPQRPKTVLLTPEEEDELADYITELQKIVLRLTINDVMILANQVAEKHNKKLLFRNNAIMAERLWVLDLMRRHPKIILRIPDINSKPGGFNMAEIDYFYKHLSEVYDVKKIPPDRIYTTDYVKIFLGESTTYIINQIGNKDNKDGIIIRAKLCFSTDGHYMPPMMIFPQKHRPDLTNNDDAWRIFMPNGSLTNELFLQWLRRFIFLSGAKKEQQVLLLFDGQPMYTKSIEIVKITRNNGVNMISFPPFTQNKLQPTDDVFINELSKAYDKVVETWFQLNPGNKLTTDHVVKLFDKILSEETAAIAAIEAFKRCGIYPLNTNLFTENDFIPVVTKPQIYKEKTPPPTNTNQNLFSSSKYYFDLYYNPRPGCSFWPD</sequence>
<dbReference type="Proteomes" id="UP000694872">
    <property type="component" value="Unplaced"/>
</dbReference>
<dbReference type="GeneID" id="106128245"/>
<proteinExistence type="predicted"/>
<dbReference type="InterPro" id="IPR004875">
    <property type="entry name" value="DDE_SF_endonuclease_dom"/>
</dbReference>